<proteinExistence type="inferred from homology"/>
<dbReference type="RefSeq" id="WP_285958191.1">
    <property type="nucleotide sequence ID" value="NZ_JASUZX010000001.1"/>
</dbReference>
<accession>A0AAW7CC12</accession>
<evidence type="ECO:0000256" key="2">
    <source>
        <dbReference type="PIRNR" id="PIRNR026508"/>
    </source>
</evidence>
<gene>
    <name evidence="4" type="ORF">QN341_07640</name>
</gene>
<comment type="caution">
    <text evidence="4">The sequence shown here is derived from an EMBL/GenBank/DDBJ whole genome shotgun (WGS) entry which is preliminary data.</text>
</comment>
<dbReference type="PANTHER" id="PTHR38432:SF1">
    <property type="entry name" value="TELA-LIKE PROTEIN SAOUHSC_01408"/>
    <property type="match status" value="1"/>
</dbReference>
<sequence>MTADKELWQEPTSGGLDDLLADPFGAHDDMLPEEGQKTEPAAGAKPSRLVDMLPEENRQKAYELAKQIDPANHQAVILYGTQAQSKLLNFSHAMLDQVQKKDIGEIGDILNDLMKKLEQVNPEELAPEKKNFFSRMFGKISNSVQELLSKYQKTSAQIDRISVKLDLSKKTLLKDIQLLEQLYEKNKDYFHALNIYIAAGELKLEELNTKTIPEMKKKAEATGDQMAFQEVNDMIQFADRLEKRLHDLKLSRQITIQSAPQIRLIQNTNQTLAEKIQSSIMTAIPLWKNQIAIALTLIRQRHAVEAQKQVSKTTNELLLRNAEMLKSNTIETAQENERGLVDIETLKKTQESLISTLEETLRIQQEGRSRRFQAEQELATMENELKQKLMNLKGPDAGTS</sequence>
<evidence type="ECO:0000256" key="3">
    <source>
        <dbReference type="SAM" id="MobiDB-lite"/>
    </source>
</evidence>
<dbReference type="AlphaFoldDB" id="A0AAW7CC12"/>
<dbReference type="Proteomes" id="UP001223084">
    <property type="component" value="Unassembled WGS sequence"/>
</dbReference>
<dbReference type="PIRSF" id="PIRSF026508">
    <property type="entry name" value="TelA"/>
    <property type="match status" value="1"/>
</dbReference>
<evidence type="ECO:0000313" key="4">
    <source>
        <dbReference type="EMBL" id="MDL5040954.1"/>
    </source>
</evidence>
<dbReference type="PANTHER" id="PTHR38432">
    <property type="entry name" value="TELA-LIKE PROTEIN SAOUHSC_01408"/>
    <property type="match status" value="1"/>
</dbReference>
<dbReference type="EMBL" id="JASUZX010000001">
    <property type="protein sequence ID" value="MDL5040954.1"/>
    <property type="molecule type" value="Genomic_DNA"/>
</dbReference>
<name>A0AAW7CC12_HEYCO</name>
<feature type="compositionally biased region" description="Basic and acidic residues" evidence="3">
    <location>
        <begin position="25"/>
        <end position="37"/>
    </location>
</feature>
<comment type="similarity">
    <text evidence="1 2">Belongs to the TelA family.</text>
</comment>
<evidence type="ECO:0000256" key="1">
    <source>
        <dbReference type="ARBA" id="ARBA00005541"/>
    </source>
</evidence>
<organism evidence="4 5">
    <name type="scientific">Heyndrickxia coagulans</name>
    <name type="common">Weizmannia coagulans</name>
    <dbReference type="NCBI Taxonomy" id="1398"/>
    <lineage>
        <taxon>Bacteria</taxon>
        <taxon>Bacillati</taxon>
        <taxon>Bacillota</taxon>
        <taxon>Bacilli</taxon>
        <taxon>Bacillales</taxon>
        <taxon>Bacillaceae</taxon>
        <taxon>Heyndrickxia</taxon>
    </lineage>
</organism>
<feature type="region of interest" description="Disordered" evidence="3">
    <location>
        <begin position="1"/>
        <end position="45"/>
    </location>
</feature>
<reference evidence="4" key="1">
    <citation type="submission" date="2023-06" db="EMBL/GenBank/DDBJ databases">
        <title>Probiogenomic evaluation and L lactic producing Weizmannia coaggulans BKMTCR2-2 from tree bark.</title>
        <authorList>
            <person name="Mahittikon J."/>
            <person name="Tanasupawat S."/>
        </authorList>
    </citation>
    <scope>NUCLEOTIDE SEQUENCE</scope>
    <source>
        <strain evidence="4">BKMTCR2-2</strain>
    </source>
</reference>
<evidence type="ECO:0000313" key="5">
    <source>
        <dbReference type="Proteomes" id="UP001223084"/>
    </source>
</evidence>
<protein>
    <submittedName>
        <fullName evidence="4">Toxic anion resistance protein</fullName>
    </submittedName>
</protein>
<dbReference type="Pfam" id="PF05816">
    <property type="entry name" value="TelA"/>
    <property type="match status" value="1"/>
</dbReference>
<dbReference type="InterPro" id="IPR008863">
    <property type="entry name" value="Toxic_anion-R_TelA"/>
</dbReference>